<proteinExistence type="predicted"/>
<reference evidence="1" key="1">
    <citation type="submission" date="2022-04" db="EMBL/GenBank/DDBJ databases">
        <title>Chromosome-scale genome assembly of Holotrichia oblita Faldermann.</title>
        <authorList>
            <person name="Rongchong L."/>
        </authorList>
    </citation>
    <scope>NUCLEOTIDE SEQUENCE</scope>
    <source>
        <strain evidence="1">81SQS9</strain>
    </source>
</reference>
<keyword evidence="2" id="KW-1185">Reference proteome</keyword>
<evidence type="ECO:0000313" key="2">
    <source>
        <dbReference type="Proteomes" id="UP001056778"/>
    </source>
</evidence>
<accession>A0ACB9SQ54</accession>
<protein>
    <submittedName>
        <fullName evidence="1">Downstream neighbor of son</fullName>
    </submittedName>
</protein>
<organism evidence="1 2">
    <name type="scientific">Holotrichia oblita</name>
    <name type="common">Chafer beetle</name>
    <dbReference type="NCBI Taxonomy" id="644536"/>
    <lineage>
        <taxon>Eukaryota</taxon>
        <taxon>Metazoa</taxon>
        <taxon>Ecdysozoa</taxon>
        <taxon>Arthropoda</taxon>
        <taxon>Hexapoda</taxon>
        <taxon>Insecta</taxon>
        <taxon>Pterygota</taxon>
        <taxon>Neoptera</taxon>
        <taxon>Endopterygota</taxon>
        <taxon>Coleoptera</taxon>
        <taxon>Polyphaga</taxon>
        <taxon>Scarabaeiformia</taxon>
        <taxon>Scarabaeidae</taxon>
        <taxon>Melolonthinae</taxon>
        <taxon>Holotrichia</taxon>
    </lineage>
</organism>
<name>A0ACB9SQ54_HOLOL</name>
<dbReference type="EMBL" id="CM043021">
    <property type="protein sequence ID" value="KAI4457331.1"/>
    <property type="molecule type" value="Genomic_DNA"/>
</dbReference>
<dbReference type="Proteomes" id="UP001056778">
    <property type="component" value="Chromosome 7"/>
</dbReference>
<gene>
    <name evidence="1" type="ORF">MML48_7g00010067</name>
</gene>
<evidence type="ECO:0000313" key="1">
    <source>
        <dbReference type="EMBL" id="KAI4457331.1"/>
    </source>
</evidence>
<sequence length="559" mass="63340">MSTENDAESQENSFKWRHPHEIMKLHRLKRKKKALQARLDLKSTSSQSPNSTTSNFQNILTETKRKNPFITNHDSKRIRSDTIDAETSSDSTLFKLLHCGTDTLINKENRTSFSNILKQDKSENAIKIVGGEKWIPIDWTLKSRARFFSTKPFQWSQKLKISEEASSLTSFTRCLDISSTTTLDISPNARFHQCCLYWQFPYLPWLNLFPRTSRRAASTIASIATNSIIKQSLQESWVDGLKSLFQLIRTKQCPYFYVCANTCTILVRAAGICGFNEMHAIITPTTRGFRQLLRQEDIEFKLPLKKARTSDQGYDTLDSTRSSVSSEGVDAVLDDGIDEDEAPDEEWLKDMGISAEDIKKINYTQAKIERKSECEVDNGEQSLTLIEGLEVQGFYNFLLNCKSITPAVGPLGGIPPTLLAPVAFRGASLNSLRIREHKIHQDNEDFYSLELTGPILPHTIHNLYNINPVENSLSATFTNVNSTTPFSKIKYKNCTEDLKLEETGSSLGRSCSSVFKKENLKDCGFSVSILEQFCTENPEQVTNYDCVKYCSDTNTYSWS</sequence>
<comment type="caution">
    <text evidence="1">The sequence shown here is derived from an EMBL/GenBank/DDBJ whole genome shotgun (WGS) entry which is preliminary data.</text>
</comment>